<feature type="region of interest" description="Disordered" evidence="4">
    <location>
        <begin position="939"/>
        <end position="974"/>
    </location>
</feature>
<dbReference type="GO" id="GO:0032040">
    <property type="term" value="C:small-subunit processome"/>
    <property type="evidence" value="ECO:0007669"/>
    <property type="project" value="InterPro"/>
</dbReference>
<feature type="region of interest" description="Disordered" evidence="4">
    <location>
        <begin position="531"/>
        <end position="664"/>
    </location>
</feature>
<name>A0A4P9WB04_9FUNG</name>
<organism evidence="5 6">
    <name type="scientific">Blyttiomyces helicus</name>
    <dbReference type="NCBI Taxonomy" id="388810"/>
    <lineage>
        <taxon>Eukaryota</taxon>
        <taxon>Fungi</taxon>
        <taxon>Fungi incertae sedis</taxon>
        <taxon>Chytridiomycota</taxon>
        <taxon>Chytridiomycota incertae sedis</taxon>
        <taxon>Chytridiomycetes</taxon>
        <taxon>Chytridiomycetes incertae sedis</taxon>
        <taxon>Blyttiomyces</taxon>
    </lineage>
</organism>
<gene>
    <name evidence="5" type="ORF">BDK51DRAFT_37774</name>
</gene>
<feature type="compositionally biased region" description="Polar residues" evidence="4">
    <location>
        <begin position="10"/>
        <end position="25"/>
    </location>
</feature>
<feature type="region of interest" description="Disordered" evidence="4">
    <location>
        <begin position="1"/>
        <end position="311"/>
    </location>
</feature>
<sequence>MPPPQRNLKRTNSSAGRDNSRPSKQPRTAAKPAKPTRPPTTTSSASARRKTRRKETAHDVYEAADPDEESRSILVRRGGGGGAVGRTLDQVDNYEYHVDHIDEEDDEEIDEDEAFDDEDEEKYGAFFADKGTSDKRKKSTELNLNETEEDEDEDEDEEMDDDEEEEDFEPDAMMNLSDMLGGASSAQAKKPARHSSKEDEMYASLVTKGNESEDEVEVDDELLDDDESEEEDEEEEEEDEYGTTTRKAREPKFSTEDGEALTSFVRSLDARKGRGGDAEGKRKRAAEVTEAYDESEFNLGPRPGYDDTAASRPTIGFSDFLEALNEETGFGSLKKQLQTLDKGITRGKKAGPLDAPLPKRIQDKFGRDAAYTEAKKEVSKWTGIVKKNREADHLSFPMNLAPAQNATNASLVEKFELLERRAELAKMRSLLFYKEQKQKKIAKIKSKTYRKVHKKDKQDLSLEELKRLDPELAKQEMEKLAAERAQERMTLKHKNTGKWAKQMLGRHDADPETRKALMSQLDKHEALKRQIKGLDSDESDGDDGASIDGDGREEAIAALEKLEREMDDPEDAGATKGVFAMKFMQRGLDRQRAEARAEVRRARDDLESGDYEGSDGEGASGGEGGAPTGPKEVGTAVGGNAGRRVFGGEKTGGARPGASDDEDGAELLNEMNETRVRAAGPVTIDFVQKSKTPAKEIIRQTPLFEVQPFTVEEADDKAFRAGANKTRIEESETIIKPKATTFDAASIAAAPVPSAAPLTSKVQPPTASRAHPRPTAEPVSESNPWLATGDDTVFAKKSSKSNVGDSKAEKALDKLSKVRKRVRGSGDGADSNVLIDLGGVRALETEAADEEPEPAPAPAAKPPRRTVVAPAAGEDSDADSDVGEAEMPKMSMVHASEVKMLSNREIMRMAFAADDVAADFEEEKRRAIDVDKPKETDLTLPGWGSWGGSGVKPKKKKRVVQAAKPHEGVDESKRRDAQLKHVIINEKRQKKSVKYMVQNLPHGVGNREQYERTIQMPVGREWNAASVHTDLIKPRVMTKLGTVIAPLRLTGPARTKANARAAAAERSSRKL</sequence>
<feature type="compositionally biased region" description="Acidic residues" evidence="4">
    <location>
        <begin position="101"/>
        <end position="121"/>
    </location>
</feature>
<evidence type="ECO:0000256" key="1">
    <source>
        <dbReference type="ARBA" id="ARBA00004604"/>
    </source>
</evidence>
<dbReference type="InterPro" id="IPR006709">
    <property type="entry name" value="SSU_processome_Utp14"/>
</dbReference>
<feature type="compositionally biased region" description="Gly residues" evidence="4">
    <location>
        <begin position="616"/>
        <end position="627"/>
    </location>
</feature>
<protein>
    <submittedName>
        <fullName evidence="5">Utp14 protein-domain-containing protein</fullName>
    </submittedName>
</protein>
<evidence type="ECO:0000313" key="5">
    <source>
        <dbReference type="EMBL" id="RKO89789.1"/>
    </source>
</evidence>
<feature type="compositionally biased region" description="Acidic residues" evidence="4">
    <location>
        <begin position="212"/>
        <end position="241"/>
    </location>
</feature>
<keyword evidence="2" id="KW-0597">Phosphoprotein</keyword>
<accession>A0A4P9WB04</accession>
<feature type="compositionally biased region" description="Basic and acidic residues" evidence="4">
    <location>
        <begin position="964"/>
        <end position="974"/>
    </location>
</feature>
<dbReference type="PANTHER" id="PTHR14150">
    <property type="entry name" value="U3 SMALL NUCLEOLAR RNA-ASSOCIATED PROTEIN 14"/>
    <property type="match status" value="1"/>
</dbReference>
<dbReference type="AlphaFoldDB" id="A0A4P9WB04"/>
<keyword evidence="6" id="KW-1185">Reference proteome</keyword>
<evidence type="ECO:0000256" key="4">
    <source>
        <dbReference type="SAM" id="MobiDB-lite"/>
    </source>
</evidence>
<evidence type="ECO:0000256" key="3">
    <source>
        <dbReference type="ARBA" id="ARBA00023242"/>
    </source>
</evidence>
<keyword evidence="3" id="KW-0539">Nucleus</keyword>
<feature type="compositionally biased region" description="Acidic residues" evidence="4">
    <location>
        <begin position="146"/>
        <end position="170"/>
    </location>
</feature>
<evidence type="ECO:0000313" key="6">
    <source>
        <dbReference type="Proteomes" id="UP000269721"/>
    </source>
</evidence>
<feature type="compositionally biased region" description="Basic and acidic residues" evidence="4">
    <location>
        <begin position="806"/>
        <end position="816"/>
    </location>
</feature>
<feature type="compositionally biased region" description="Basic and acidic residues" evidence="4">
    <location>
        <begin position="268"/>
        <end position="280"/>
    </location>
</feature>
<dbReference type="Proteomes" id="UP000269721">
    <property type="component" value="Unassembled WGS sequence"/>
</dbReference>
<feature type="compositionally biased region" description="Acidic residues" evidence="4">
    <location>
        <begin position="874"/>
        <end position="884"/>
    </location>
</feature>
<dbReference type="OrthoDB" id="277439at2759"/>
<feature type="compositionally biased region" description="Acidic residues" evidence="4">
    <location>
        <begin position="536"/>
        <end position="545"/>
    </location>
</feature>
<feature type="compositionally biased region" description="Basic and acidic residues" evidence="4">
    <location>
        <begin position="549"/>
        <end position="564"/>
    </location>
</feature>
<feature type="compositionally biased region" description="Basic and acidic residues" evidence="4">
    <location>
        <begin position="587"/>
        <end position="606"/>
    </location>
</feature>
<evidence type="ECO:0000256" key="2">
    <source>
        <dbReference type="ARBA" id="ARBA00022553"/>
    </source>
</evidence>
<dbReference type="GO" id="GO:0006364">
    <property type="term" value="P:rRNA processing"/>
    <property type="evidence" value="ECO:0007669"/>
    <property type="project" value="InterPro"/>
</dbReference>
<dbReference type="EMBL" id="KZ995885">
    <property type="protein sequence ID" value="RKO89789.1"/>
    <property type="molecule type" value="Genomic_DNA"/>
</dbReference>
<feature type="compositionally biased region" description="Low complexity" evidence="4">
    <location>
        <begin position="26"/>
        <end position="46"/>
    </location>
</feature>
<feature type="region of interest" description="Disordered" evidence="4">
    <location>
        <begin position="751"/>
        <end position="889"/>
    </location>
</feature>
<dbReference type="Pfam" id="PF04615">
    <property type="entry name" value="Utp14"/>
    <property type="match status" value="1"/>
</dbReference>
<comment type="subcellular location">
    <subcellularLocation>
        <location evidence="1">Nucleus</location>
        <location evidence="1">Nucleolus</location>
    </subcellularLocation>
</comment>
<reference evidence="6" key="1">
    <citation type="journal article" date="2018" name="Nat. Microbiol.">
        <title>Leveraging single-cell genomics to expand the fungal tree of life.</title>
        <authorList>
            <person name="Ahrendt S.R."/>
            <person name="Quandt C.A."/>
            <person name="Ciobanu D."/>
            <person name="Clum A."/>
            <person name="Salamov A."/>
            <person name="Andreopoulos B."/>
            <person name="Cheng J.F."/>
            <person name="Woyke T."/>
            <person name="Pelin A."/>
            <person name="Henrissat B."/>
            <person name="Reynolds N.K."/>
            <person name="Benny G.L."/>
            <person name="Smith M.E."/>
            <person name="James T.Y."/>
            <person name="Grigoriev I.V."/>
        </authorList>
    </citation>
    <scope>NUCLEOTIDE SEQUENCE [LARGE SCALE GENOMIC DNA]</scope>
</reference>
<proteinExistence type="predicted"/>
<dbReference type="PANTHER" id="PTHR14150:SF12">
    <property type="entry name" value="U3 SMALL NUCLEOLAR RNA-ASSOCIATED PROTEIN 14 HOMOLOG A"/>
    <property type="match status" value="1"/>
</dbReference>